<dbReference type="GO" id="GO:0016787">
    <property type="term" value="F:hydrolase activity"/>
    <property type="evidence" value="ECO:0007669"/>
    <property type="project" value="UniProtKB-KW"/>
</dbReference>
<dbReference type="SUPFAM" id="SSF53474">
    <property type="entry name" value="alpha/beta-Hydrolases"/>
    <property type="match status" value="1"/>
</dbReference>
<organism evidence="2 3">
    <name type="scientific">Pigmentiphaga soli</name>
    <dbReference type="NCBI Taxonomy" id="1007095"/>
    <lineage>
        <taxon>Bacteria</taxon>
        <taxon>Pseudomonadati</taxon>
        <taxon>Pseudomonadota</taxon>
        <taxon>Betaproteobacteria</taxon>
        <taxon>Burkholderiales</taxon>
        <taxon>Alcaligenaceae</taxon>
        <taxon>Pigmentiphaga</taxon>
    </lineage>
</organism>
<evidence type="ECO:0000313" key="2">
    <source>
        <dbReference type="EMBL" id="GAA4343567.1"/>
    </source>
</evidence>
<reference evidence="3" key="1">
    <citation type="journal article" date="2019" name="Int. J. Syst. Evol. Microbiol.">
        <title>The Global Catalogue of Microorganisms (GCM) 10K type strain sequencing project: providing services to taxonomists for standard genome sequencing and annotation.</title>
        <authorList>
            <consortium name="The Broad Institute Genomics Platform"/>
            <consortium name="The Broad Institute Genome Sequencing Center for Infectious Disease"/>
            <person name="Wu L."/>
            <person name="Ma J."/>
        </authorList>
    </citation>
    <scope>NUCLEOTIDE SEQUENCE [LARGE SCALE GENOMIC DNA]</scope>
    <source>
        <strain evidence="3">JCM 17666</strain>
    </source>
</reference>
<dbReference type="InterPro" id="IPR000073">
    <property type="entry name" value="AB_hydrolase_1"/>
</dbReference>
<dbReference type="Pfam" id="PF00561">
    <property type="entry name" value="Abhydrolase_1"/>
    <property type="match status" value="1"/>
</dbReference>
<dbReference type="RefSeq" id="WP_345252355.1">
    <property type="nucleotide sequence ID" value="NZ_BAABFO010000039.1"/>
</dbReference>
<dbReference type="Gene3D" id="3.40.50.1820">
    <property type="entry name" value="alpha/beta hydrolase"/>
    <property type="match status" value="1"/>
</dbReference>
<name>A0ABP8HS71_9BURK</name>
<accession>A0ABP8HS71</accession>
<dbReference type="Proteomes" id="UP001501671">
    <property type="component" value="Unassembled WGS sequence"/>
</dbReference>
<feature type="domain" description="AB hydrolase-1" evidence="1">
    <location>
        <begin position="34"/>
        <end position="140"/>
    </location>
</feature>
<sequence>MKPLAKRFAKVGDLDIHYEFADYTDPWQPGEPETFLLYPGYCRNTEFWRAWSPLLGRHYRVLSLDARGYGDTTKPAPGSPLSPEMLAGDAIGLLDALGIERAHWVGESTGGALGLVAALEHPDRISSITLLNTAAKMGDETISTYALGEADQAAAIEKYGVAEWCRRTLQYRMDLSKAPPGLAEWVPAQMARTPDYMAIAAFRLFSTVDLTPRLPEIKAPTLLIVGSKCTERRLRHMAEMRDLLPTAKLVKLEGYDYGIHFLAPDAVVAEIRTFLEEQR</sequence>
<keyword evidence="3" id="KW-1185">Reference proteome</keyword>
<dbReference type="EMBL" id="BAABFO010000039">
    <property type="protein sequence ID" value="GAA4343567.1"/>
    <property type="molecule type" value="Genomic_DNA"/>
</dbReference>
<protein>
    <submittedName>
        <fullName evidence="2">Alpha/beta hydrolase</fullName>
    </submittedName>
</protein>
<evidence type="ECO:0000259" key="1">
    <source>
        <dbReference type="Pfam" id="PF00561"/>
    </source>
</evidence>
<gene>
    <name evidence="2" type="ORF">GCM10023144_46680</name>
</gene>
<dbReference type="PANTHER" id="PTHR43798">
    <property type="entry name" value="MONOACYLGLYCEROL LIPASE"/>
    <property type="match status" value="1"/>
</dbReference>
<dbReference type="PRINTS" id="PR00111">
    <property type="entry name" value="ABHYDROLASE"/>
</dbReference>
<dbReference type="InterPro" id="IPR050266">
    <property type="entry name" value="AB_hydrolase_sf"/>
</dbReference>
<dbReference type="PANTHER" id="PTHR43798:SF33">
    <property type="entry name" value="HYDROLASE, PUTATIVE (AFU_ORTHOLOGUE AFUA_2G14860)-RELATED"/>
    <property type="match status" value="1"/>
</dbReference>
<dbReference type="InterPro" id="IPR029058">
    <property type="entry name" value="AB_hydrolase_fold"/>
</dbReference>
<comment type="caution">
    <text evidence="2">The sequence shown here is derived from an EMBL/GenBank/DDBJ whole genome shotgun (WGS) entry which is preliminary data.</text>
</comment>
<proteinExistence type="predicted"/>
<keyword evidence="2" id="KW-0378">Hydrolase</keyword>
<evidence type="ECO:0000313" key="3">
    <source>
        <dbReference type="Proteomes" id="UP001501671"/>
    </source>
</evidence>